<dbReference type="AlphaFoldDB" id="A0A845QPE8"/>
<organism evidence="1 2">
    <name type="scientific">Anaerotruncus colihominis</name>
    <dbReference type="NCBI Taxonomy" id="169435"/>
    <lineage>
        <taxon>Bacteria</taxon>
        <taxon>Bacillati</taxon>
        <taxon>Bacillota</taxon>
        <taxon>Clostridia</taxon>
        <taxon>Eubacteriales</taxon>
        <taxon>Oscillospiraceae</taxon>
        <taxon>Anaerotruncus</taxon>
    </lineage>
</organism>
<comment type="caution">
    <text evidence="1">The sequence shown here is derived from an EMBL/GenBank/DDBJ whole genome shotgun (WGS) entry which is preliminary data.</text>
</comment>
<dbReference type="EMBL" id="QXWK01000017">
    <property type="protein sequence ID" value="NBH61908.1"/>
    <property type="molecule type" value="Genomic_DNA"/>
</dbReference>
<evidence type="ECO:0000313" key="2">
    <source>
        <dbReference type="Proteomes" id="UP000446866"/>
    </source>
</evidence>
<keyword evidence="2" id="KW-1185">Reference proteome</keyword>
<reference evidence="1 2" key="1">
    <citation type="submission" date="2018-08" db="EMBL/GenBank/DDBJ databases">
        <title>Murine metabolic-syndrome-specific gut microbial biobank.</title>
        <authorList>
            <person name="Liu C."/>
        </authorList>
    </citation>
    <scope>NUCLEOTIDE SEQUENCE [LARGE SCALE GENOMIC DNA]</scope>
    <source>
        <strain evidence="1 2">28</strain>
    </source>
</reference>
<name>A0A845QPE8_9FIRM</name>
<dbReference type="Proteomes" id="UP000446866">
    <property type="component" value="Unassembled WGS sequence"/>
</dbReference>
<accession>A0A845QPE8</accession>
<gene>
    <name evidence="1" type="ORF">D0435_09615</name>
</gene>
<dbReference type="InterPro" id="IPR029062">
    <property type="entry name" value="Class_I_gatase-like"/>
</dbReference>
<dbReference type="RefSeq" id="WP_160202193.1">
    <property type="nucleotide sequence ID" value="NZ_QXWK01000017.1"/>
</dbReference>
<protein>
    <submittedName>
        <fullName evidence="1">Cobalamin biosynthesis protein CobQ</fullName>
    </submittedName>
</protein>
<evidence type="ECO:0000313" key="1">
    <source>
        <dbReference type="EMBL" id="NBH61908.1"/>
    </source>
</evidence>
<proteinExistence type="predicted"/>
<sequence>MKDLKIAWLFPDTLYLHGERGNILALQQIAKLKGLETSIDRIDFDTENFNPMDYDIIFCPPGEIVSFPVVLEYLRPQADAFKAYIESGKVLLATGTSMALWCKEVQRADGSSFEGLGILDAVAKENDAVYGDDVYFSCKYGSKEVEVLGNQIQMADFICDVQPAFGQLIYGYGNTGKDRQEGFLLENAIFTNTLGPMLVTNPWLTEEIITVAAEKAGLALNDEELDVSLEQESFAAKKRYIEGKESRLTNCR</sequence>
<dbReference type="SUPFAM" id="SSF52317">
    <property type="entry name" value="Class I glutamine amidotransferase-like"/>
    <property type="match status" value="1"/>
</dbReference>